<dbReference type="eggNOG" id="ENOG502S2NK">
    <property type="taxonomic scope" value="Eukaryota"/>
</dbReference>
<gene>
    <name evidence="3" type="ORF">TAPDE_003311</name>
</gene>
<reference evidence="3 4" key="1">
    <citation type="journal article" date="2013" name="MBio">
        <title>Genome sequencing of the plant pathogen Taphrina deformans, the causal agent of peach leaf curl.</title>
        <authorList>
            <person name="Cisse O.H."/>
            <person name="Almeida J.M.G.C.F."/>
            <person name="Fonseca A."/>
            <person name="Kumar A.A."/>
            <person name="Salojaervi J."/>
            <person name="Overmyer K."/>
            <person name="Hauser P.M."/>
            <person name="Pagni M."/>
        </authorList>
    </citation>
    <scope>NUCLEOTIDE SEQUENCE [LARGE SCALE GENOMIC DNA]</scope>
    <source>
        <strain evidence="4">PYCC 5710 / ATCC 11124 / CBS 356.35 / IMI 108563 / JCM 9778 / NBRC 8474</strain>
    </source>
</reference>
<evidence type="ECO:0000313" key="3">
    <source>
        <dbReference type="EMBL" id="CCG83141.1"/>
    </source>
</evidence>
<feature type="compositionally biased region" description="Acidic residues" evidence="1">
    <location>
        <begin position="185"/>
        <end position="196"/>
    </location>
</feature>
<feature type="transmembrane region" description="Helical" evidence="2">
    <location>
        <begin position="134"/>
        <end position="155"/>
    </location>
</feature>
<dbReference type="AlphaFoldDB" id="R4XFC1"/>
<keyword evidence="2" id="KW-0472">Membrane</keyword>
<comment type="caution">
    <text evidence="3">The sequence shown here is derived from an EMBL/GenBank/DDBJ whole genome shotgun (WGS) entry which is preliminary data.</text>
</comment>
<sequence>MLTTFLLCNVLIPYGVYHGAARLLHWSDRRVKSPTRHMNEVMAALVLGTTIYFLGGQAESFHPFYAALTSLTTLAHGFVSEFASLQTSLIRLGEWSWQMWTATGTGTTVVLAFAVVHVRFAMMRWGPRVAVGGYLGSFLLLPILLATLTAAVYFLELRTGDGATDDFEMVVGDEERTEMLPREGEEGEDEEEDVEDGESRGGVRTIPPLPIPRAGPVKIKRVLRIHLHHYQIFAYLALFTRFPTIWSRCAAGLALGCMMHGISAYGVDSIFEYEEDRP</sequence>
<dbReference type="VEuPathDB" id="FungiDB:TAPDE_003311"/>
<protein>
    <submittedName>
        <fullName evidence="3">Uncharacterized protein</fullName>
    </submittedName>
</protein>
<feature type="transmembrane region" description="Helical" evidence="2">
    <location>
        <begin position="39"/>
        <end position="58"/>
    </location>
</feature>
<evidence type="ECO:0000313" key="4">
    <source>
        <dbReference type="Proteomes" id="UP000013776"/>
    </source>
</evidence>
<proteinExistence type="predicted"/>
<feature type="region of interest" description="Disordered" evidence="1">
    <location>
        <begin position="176"/>
        <end position="205"/>
    </location>
</feature>
<accession>R4XFC1</accession>
<evidence type="ECO:0000256" key="2">
    <source>
        <dbReference type="SAM" id="Phobius"/>
    </source>
</evidence>
<dbReference type="Proteomes" id="UP000013776">
    <property type="component" value="Unassembled WGS sequence"/>
</dbReference>
<organism evidence="3 4">
    <name type="scientific">Taphrina deformans (strain PYCC 5710 / ATCC 11124 / CBS 356.35 / IMI 108563 / JCM 9778 / NBRC 8474)</name>
    <name type="common">Peach leaf curl fungus</name>
    <name type="synonym">Lalaria deformans</name>
    <dbReference type="NCBI Taxonomy" id="1097556"/>
    <lineage>
        <taxon>Eukaryota</taxon>
        <taxon>Fungi</taxon>
        <taxon>Dikarya</taxon>
        <taxon>Ascomycota</taxon>
        <taxon>Taphrinomycotina</taxon>
        <taxon>Taphrinomycetes</taxon>
        <taxon>Taphrinales</taxon>
        <taxon>Taphrinaceae</taxon>
        <taxon>Taphrina</taxon>
    </lineage>
</organism>
<keyword evidence="2" id="KW-1133">Transmembrane helix</keyword>
<keyword evidence="2" id="KW-0812">Transmembrane</keyword>
<name>R4XFC1_TAPDE</name>
<evidence type="ECO:0000256" key="1">
    <source>
        <dbReference type="SAM" id="MobiDB-lite"/>
    </source>
</evidence>
<dbReference type="EMBL" id="CAHR02000126">
    <property type="protein sequence ID" value="CCG83141.1"/>
    <property type="molecule type" value="Genomic_DNA"/>
</dbReference>
<keyword evidence="4" id="KW-1185">Reference proteome</keyword>
<dbReference type="OrthoDB" id="441660at2759"/>
<feature type="transmembrane region" description="Helical" evidence="2">
    <location>
        <begin position="97"/>
        <end position="122"/>
    </location>
</feature>